<accession>A0A6G1HVE4</accession>
<evidence type="ECO:0000256" key="1">
    <source>
        <dbReference type="ARBA" id="ARBA00034127"/>
    </source>
</evidence>
<feature type="compositionally biased region" description="Basic residues" evidence="2">
    <location>
        <begin position="1"/>
        <end position="18"/>
    </location>
</feature>
<protein>
    <recommendedName>
        <fullName evidence="5">Translation machinery-associated protein 16</fullName>
    </recommendedName>
</protein>
<dbReference type="Pfam" id="PF11176">
    <property type="entry name" value="Tma16"/>
    <property type="match status" value="1"/>
</dbReference>
<evidence type="ECO:0000256" key="2">
    <source>
        <dbReference type="SAM" id="MobiDB-lite"/>
    </source>
</evidence>
<dbReference type="PANTHER" id="PTHR13349">
    <property type="entry name" value="TRANSLATION MACHINERY-ASSOCIATED PROTEIN 16"/>
    <property type="match status" value="1"/>
</dbReference>
<dbReference type="InterPro" id="IPR021346">
    <property type="entry name" value="Tma16"/>
</dbReference>
<dbReference type="PANTHER" id="PTHR13349:SF2">
    <property type="entry name" value="TRANSLATION MACHINERY-ASSOCIATED PROTEIN 16"/>
    <property type="match status" value="1"/>
</dbReference>
<dbReference type="Proteomes" id="UP000799640">
    <property type="component" value="Unassembled WGS sequence"/>
</dbReference>
<name>A0A6G1HVE4_9PEZI</name>
<dbReference type="InterPro" id="IPR038356">
    <property type="entry name" value="Tma16_sf"/>
</dbReference>
<keyword evidence="4" id="KW-1185">Reference proteome</keyword>
<dbReference type="AlphaFoldDB" id="A0A6G1HVE4"/>
<evidence type="ECO:0000313" key="3">
    <source>
        <dbReference type="EMBL" id="KAF2399836.1"/>
    </source>
</evidence>
<sequence length="176" mass="20060">MSRHLSKVQKQISKKRQGKSAALHEGSRDAMRIQRAGGRQDKLAKQLSSRLKGNATFSMRTMQTECDSTESCSIPEMQELIERYIHRDDETLAALKVQHRPGRPPNPKENLLKQRVDQEEREYISGFWMPDIRSESNMIALTKWDGEWVALATMDFIRVAKDGTVSVSSFPPKGQS</sequence>
<organism evidence="3 4">
    <name type="scientific">Trichodelitschia bisporula</name>
    <dbReference type="NCBI Taxonomy" id="703511"/>
    <lineage>
        <taxon>Eukaryota</taxon>
        <taxon>Fungi</taxon>
        <taxon>Dikarya</taxon>
        <taxon>Ascomycota</taxon>
        <taxon>Pezizomycotina</taxon>
        <taxon>Dothideomycetes</taxon>
        <taxon>Dothideomycetes incertae sedis</taxon>
        <taxon>Phaeotrichales</taxon>
        <taxon>Phaeotrichaceae</taxon>
        <taxon>Trichodelitschia</taxon>
    </lineage>
</organism>
<feature type="region of interest" description="Disordered" evidence="2">
    <location>
        <begin position="1"/>
        <end position="47"/>
    </location>
</feature>
<evidence type="ECO:0000313" key="4">
    <source>
        <dbReference type="Proteomes" id="UP000799640"/>
    </source>
</evidence>
<dbReference type="EMBL" id="ML996696">
    <property type="protein sequence ID" value="KAF2399836.1"/>
    <property type="molecule type" value="Genomic_DNA"/>
</dbReference>
<proteinExistence type="inferred from homology"/>
<feature type="compositionally biased region" description="Basic and acidic residues" evidence="2">
    <location>
        <begin position="25"/>
        <end position="44"/>
    </location>
</feature>
<dbReference type="OrthoDB" id="270284at2759"/>
<dbReference type="GO" id="GO:0005634">
    <property type="term" value="C:nucleus"/>
    <property type="evidence" value="ECO:0007669"/>
    <property type="project" value="TreeGrafter"/>
</dbReference>
<dbReference type="Gene3D" id="1.20.1440.170">
    <property type="entry name" value="Translation machinery-associated protein 16-like"/>
    <property type="match status" value="1"/>
</dbReference>
<comment type="similarity">
    <text evidence="1">Belongs to the TMA16 family.</text>
</comment>
<gene>
    <name evidence="3" type="ORF">EJ06DRAFT_477875</name>
</gene>
<evidence type="ECO:0008006" key="5">
    <source>
        <dbReference type="Google" id="ProtNLM"/>
    </source>
</evidence>
<reference evidence="3" key="1">
    <citation type="journal article" date="2020" name="Stud. Mycol.">
        <title>101 Dothideomycetes genomes: a test case for predicting lifestyles and emergence of pathogens.</title>
        <authorList>
            <person name="Haridas S."/>
            <person name="Albert R."/>
            <person name="Binder M."/>
            <person name="Bloem J."/>
            <person name="Labutti K."/>
            <person name="Salamov A."/>
            <person name="Andreopoulos B."/>
            <person name="Baker S."/>
            <person name="Barry K."/>
            <person name="Bills G."/>
            <person name="Bluhm B."/>
            <person name="Cannon C."/>
            <person name="Castanera R."/>
            <person name="Culley D."/>
            <person name="Daum C."/>
            <person name="Ezra D."/>
            <person name="Gonzalez J."/>
            <person name="Henrissat B."/>
            <person name="Kuo A."/>
            <person name="Liang C."/>
            <person name="Lipzen A."/>
            <person name="Lutzoni F."/>
            <person name="Magnuson J."/>
            <person name="Mondo S."/>
            <person name="Nolan M."/>
            <person name="Ohm R."/>
            <person name="Pangilinan J."/>
            <person name="Park H.-J."/>
            <person name="Ramirez L."/>
            <person name="Alfaro M."/>
            <person name="Sun H."/>
            <person name="Tritt A."/>
            <person name="Yoshinaga Y."/>
            <person name="Zwiers L.-H."/>
            <person name="Turgeon B."/>
            <person name="Goodwin S."/>
            <person name="Spatafora J."/>
            <person name="Crous P."/>
            <person name="Grigoriev I."/>
        </authorList>
    </citation>
    <scope>NUCLEOTIDE SEQUENCE</scope>
    <source>
        <strain evidence="3">CBS 262.69</strain>
    </source>
</reference>